<dbReference type="RefSeq" id="WP_062556205.1">
    <property type="nucleotide sequence ID" value="NZ_CP049250.1"/>
</dbReference>
<evidence type="ECO:0000259" key="6">
    <source>
        <dbReference type="SMART" id="SM00983"/>
    </source>
</evidence>
<protein>
    <recommendedName>
        <fullName evidence="5">Thiamine diphosphokinase</fullName>
        <ecNumber evidence="5">2.7.6.2</ecNumber>
    </recommendedName>
</protein>
<keyword evidence="3 7" id="KW-0418">Kinase</keyword>
<evidence type="ECO:0000313" key="7">
    <source>
        <dbReference type="EMBL" id="MBB4144786.1"/>
    </source>
</evidence>
<dbReference type="EMBL" id="JACIEC010000004">
    <property type="protein sequence ID" value="MBB4144786.1"/>
    <property type="molecule type" value="Genomic_DNA"/>
</dbReference>
<proteinExistence type="predicted"/>
<dbReference type="InterPro" id="IPR053149">
    <property type="entry name" value="TPK"/>
</dbReference>
<reference evidence="7 8" key="1">
    <citation type="submission" date="2020-08" db="EMBL/GenBank/DDBJ databases">
        <title>Genomic Encyclopedia of Type Strains, Phase IV (KMG-IV): sequencing the most valuable type-strain genomes for metagenomic binning, comparative biology and taxonomic classification.</title>
        <authorList>
            <person name="Goeker M."/>
        </authorList>
    </citation>
    <scope>NUCLEOTIDE SEQUENCE [LARGE SCALE GENOMIC DNA]</scope>
    <source>
        <strain evidence="7 8">DSM 29514</strain>
    </source>
</reference>
<name>A0A7W6LIB8_9HYPH</name>
<dbReference type="InterPro" id="IPR006282">
    <property type="entry name" value="Thi_PPkinase"/>
</dbReference>
<dbReference type="AlphaFoldDB" id="A0A7W6LIB8"/>
<dbReference type="Pfam" id="PF04265">
    <property type="entry name" value="TPK_B1_binding"/>
    <property type="match status" value="1"/>
</dbReference>
<dbReference type="InterPro" id="IPR007373">
    <property type="entry name" value="Thiamin_PyroPKinase_B1-bd"/>
</dbReference>
<keyword evidence="1 7" id="KW-0808">Transferase</keyword>
<dbReference type="InterPro" id="IPR036759">
    <property type="entry name" value="TPK_catalytic_sf"/>
</dbReference>
<dbReference type="Gene3D" id="3.40.50.10240">
    <property type="entry name" value="Thiamin pyrophosphokinase, catalytic domain"/>
    <property type="match status" value="1"/>
</dbReference>
<dbReference type="GO" id="GO:0005524">
    <property type="term" value="F:ATP binding"/>
    <property type="evidence" value="ECO:0007669"/>
    <property type="project" value="UniProtKB-KW"/>
</dbReference>
<dbReference type="InterPro" id="IPR007371">
    <property type="entry name" value="TPK_catalytic"/>
</dbReference>
<dbReference type="GO" id="GO:0004788">
    <property type="term" value="F:thiamine diphosphokinase activity"/>
    <property type="evidence" value="ECO:0007669"/>
    <property type="project" value="UniProtKB-UniRule"/>
</dbReference>
<dbReference type="NCBIfam" id="TIGR01378">
    <property type="entry name" value="thi_PPkinase"/>
    <property type="match status" value="1"/>
</dbReference>
<dbReference type="Proteomes" id="UP000519897">
    <property type="component" value="Unassembled WGS sequence"/>
</dbReference>
<dbReference type="GO" id="GO:0009229">
    <property type="term" value="P:thiamine diphosphate biosynthetic process"/>
    <property type="evidence" value="ECO:0007669"/>
    <property type="project" value="InterPro"/>
</dbReference>
<dbReference type="GO" id="GO:0006772">
    <property type="term" value="P:thiamine metabolic process"/>
    <property type="evidence" value="ECO:0007669"/>
    <property type="project" value="UniProtKB-UniRule"/>
</dbReference>
<evidence type="ECO:0000256" key="3">
    <source>
        <dbReference type="ARBA" id="ARBA00022777"/>
    </source>
</evidence>
<evidence type="ECO:0000256" key="5">
    <source>
        <dbReference type="NCBIfam" id="TIGR01378"/>
    </source>
</evidence>
<dbReference type="PANTHER" id="PTHR41299">
    <property type="entry name" value="THIAMINE PYROPHOSPHOKINASE"/>
    <property type="match status" value="1"/>
</dbReference>
<keyword evidence="2" id="KW-0547">Nucleotide-binding</keyword>
<keyword evidence="4" id="KW-0067">ATP-binding</keyword>
<accession>A0A7W6LIB8</accession>
<comment type="caution">
    <text evidence="7">The sequence shown here is derived from an EMBL/GenBank/DDBJ whole genome shotgun (WGS) entry which is preliminary data.</text>
</comment>
<dbReference type="CDD" id="cd07995">
    <property type="entry name" value="TPK"/>
    <property type="match status" value="1"/>
</dbReference>
<evidence type="ECO:0000313" key="8">
    <source>
        <dbReference type="Proteomes" id="UP000519897"/>
    </source>
</evidence>
<dbReference type="EC" id="2.7.6.2" evidence="5"/>
<evidence type="ECO:0000256" key="2">
    <source>
        <dbReference type="ARBA" id="ARBA00022741"/>
    </source>
</evidence>
<keyword evidence="8" id="KW-1185">Reference proteome</keyword>
<dbReference type="Pfam" id="PF04263">
    <property type="entry name" value="TPK_catalytic"/>
    <property type="match status" value="1"/>
</dbReference>
<evidence type="ECO:0000256" key="4">
    <source>
        <dbReference type="ARBA" id="ARBA00022840"/>
    </source>
</evidence>
<gene>
    <name evidence="7" type="ORF">GGQ72_003343</name>
</gene>
<dbReference type="SMART" id="SM00983">
    <property type="entry name" value="TPK_B1_binding"/>
    <property type="match status" value="1"/>
</dbReference>
<organism evidence="7 8">
    <name type="scientific">Rhizobium rhizoryzae</name>
    <dbReference type="NCBI Taxonomy" id="451876"/>
    <lineage>
        <taxon>Bacteria</taxon>
        <taxon>Pseudomonadati</taxon>
        <taxon>Pseudomonadota</taxon>
        <taxon>Alphaproteobacteria</taxon>
        <taxon>Hyphomicrobiales</taxon>
        <taxon>Rhizobiaceae</taxon>
        <taxon>Rhizobium/Agrobacterium group</taxon>
        <taxon>Rhizobium</taxon>
    </lineage>
</organism>
<sequence>MSTPTFSILLGGNITVTDRLRAVTKGSRVIAADSGIRHASALGLTPEIWVGDFDSSDDALKAAYPKIERRAYPASKAATDGEIAIAEAISRGAERLILVGALGGERSDHVLQHYLSALSLAEDNFEVMLTSGEEEAFPLCNDAGMELDLPKGSLFSVLGFTVLEGLTIRNARYPLKNFKLTFGSSRTISNIAEGMISVTLSKGRAMLLARPYDMTGA</sequence>
<dbReference type="GO" id="GO:0016301">
    <property type="term" value="F:kinase activity"/>
    <property type="evidence" value="ECO:0007669"/>
    <property type="project" value="UniProtKB-KW"/>
</dbReference>
<dbReference type="PANTHER" id="PTHR41299:SF1">
    <property type="entry name" value="THIAMINE PYROPHOSPHOKINASE"/>
    <property type="match status" value="1"/>
</dbReference>
<feature type="domain" description="Thiamin pyrophosphokinase thiamin-binding" evidence="6">
    <location>
        <begin position="144"/>
        <end position="206"/>
    </location>
</feature>
<dbReference type="GO" id="GO:0030975">
    <property type="term" value="F:thiamine binding"/>
    <property type="evidence" value="ECO:0007669"/>
    <property type="project" value="InterPro"/>
</dbReference>
<evidence type="ECO:0000256" key="1">
    <source>
        <dbReference type="ARBA" id="ARBA00022679"/>
    </source>
</evidence>
<dbReference type="SUPFAM" id="SSF63999">
    <property type="entry name" value="Thiamin pyrophosphokinase, catalytic domain"/>
    <property type="match status" value="1"/>
</dbReference>